<dbReference type="PROSITE" id="PS51767">
    <property type="entry name" value="PEPTIDASE_A1"/>
    <property type="match status" value="1"/>
</dbReference>
<keyword evidence="9" id="KW-0378">Hydrolase</keyword>
<dbReference type="CDD" id="cd05474">
    <property type="entry name" value="SAP_like"/>
    <property type="match status" value="1"/>
</dbReference>
<name>A0A8F3AH84_CANAR</name>
<organism evidence="16">
    <name type="scientific">Candidozyma auris</name>
    <name type="common">Yeast</name>
    <name type="synonym">Candida auris</name>
    <dbReference type="NCBI Taxonomy" id="498019"/>
    <lineage>
        <taxon>Eukaryota</taxon>
        <taxon>Fungi</taxon>
        <taxon>Dikarya</taxon>
        <taxon>Ascomycota</taxon>
        <taxon>Saccharomycotina</taxon>
        <taxon>Pichiomycetes</taxon>
        <taxon>Metschnikowiaceae</taxon>
        <taxon>Candidozyma</taxon>
    </lineage>
</organism>
<evidence type="ECO:0000256" key="6">
    <source>
        <dbReference type="ARBA" id="ARBA00022670"/>
    </source>
</evidence>
<dbReference type="GO" id="GO:0006508">
    <property type="term" value="P:proteolysis"/>
    <property type="evidence" value="ECO:0007669"/>
    <property type="project" value="UniProtKB-KW"/>
</dbReference>
<feature type="active site" evidence="12">
    <location>
        <position position="284"/>
    </location>
</feature>
<keyword evidence="11" id="KW-1015">Disulfide bond</keyword>
<protein>
    <recommendedName>
        <fullName evidence="4">candidapepsin</fullName>
        <ecNumber evidence="4">3.4.23.24</ecNumber>
    </recommendedName>
</protein>
<evidence type="ECO:0000313" key="16">
    <source>
        <dbReference type="EMBL" id="QWW24539.1"/>
    </source>
</evidence>
<dbReference type="EMBL" id="CP076752">
    <property type="protein sequence ID" value="QWW24539.1"/>
    <property type="molecule type" value="Genomic_DNA"/>
</dbReference>
<evidence type="ECO:0000256" key="13">
    <source>
        <dbReference type="SAM" id="MobiDB-lite"/>
    </source>
</evidence>
<keyword evidence="7 14" id="KW-0732">Signal</keyword>
<evidence type="ECO:0000256" key="11">
    <source>
        <dbReference type="ARBA" id="ARBA00023157"/>
    </source>
</evidence>
<evidence type="ECO:0000256" key="2">
    <source>
        <dbReference type="ARBA" id="ARBA00004613"/>
    </source>
</evidence>
<dbReference type="SUPFAM" id="SSF50630">
    <property type="entry name" value="Acid proteases"/>
    <property type="match status" value="1"/>
</dbReference>
<reference evidence="16" key="1">
    <citation type="submission" date="2021-06" db="EMBL/GenBank/DDBJ databases">
        <title>Candida auris outbreak in lebanese hospital.</title>
        <authorList>
            <person name="Finianos M."/>
        </authorList>
    </citation>
    <scope>NUCLEOTIDE SEQUENCE</scope>
    <source>
        <strain evidence="16">CA7LBN</strain>
    </source>
</reference>
<dbReference type="AlphaFoldDB" id="A0A8F3AH84"/>
<dbReference type="InterPro" id="IPR033876">
    <property type="entry name" value="SAP-like"/>
</dbReference>
<evidence type="ECO:0000256" key="4">
    <source>
        <dbReference type="ARBA" id="ARBA00013207"/>
    </source>
</evidence>
<dbReference type="PANTHER" id="PTHR47966">
    <property type="entry name" value="BETA-SITE APP-CLEAVING ENZYME, ISOFORM A-RELATED"/>
    <property type="match status" value="1"/>
</dbReference>
<feature type="compositionally biased region" description="Polar residues" evidence="13">
    <location>
        <begin position="391"/>
        <end position="445"/>
    </location>
</feature>
<feature type="chain" id="PRO_5034882186" description="candidapepsin" evidence="14">
    <location>
        <begin position="18"/>
        <end position="698"/>
    </location>
</feature>
<dbReference type="InterPro" id="IPR033121">
    <property type="entry name" value="PEPTIDASE_A1"/>
</dbReference>
<feature type="domain" description="Peptidase A1" evidence="15">
    <location>
        <begin position="91"/>
        <end position="390"/>
    </location>
</feature>
<dbReference type="Proteomes" id="UP000825438">
    <property type="component" value="Chromosome IV"/>
</dbReference>
<dbReference type="Pfam" id="PF00026">
    <property type="entry name" value="Asp"/>
    <property type="match status" value="1"/>
</dbReference>
<evidence type="ECO:0000256" key="9">
    <source>
        <dbReference type="ARBA" id="ARBA00022801"/>
    </source>
</evidence>
<feature type="compositionally biased region" description="Gly residues" evidence="13">
    <location>
        <begin position="666"/>
        <end position="690"/>
    </location>
</feature>
<keyword evidence="10" id="KW-0865">Zymogen</keyword>
<dbReference type="EC" id="3.4.23.24" evidence="4"/>
<comment type="catalytic activity">
    <reaction evidence="1">
        <text>Preferential cleavage at the carboxyl of hydrophobic amino acids, but fails to cleave 15-Leu-|-Tyr-16, 16-Tyr-|-Leu-17 and 24-Phe-|-Phe-25 of insulin B chain. Activates trypsinogen, and degrades keratin.</text>
        <dbReference type="EC" id="3.4.23.24"/>
    </reaction>
</comment>
<feature type="signal peptide" evidence="14">
    <location>
        <begin position="1"/>
        <end position="17"/>
    </location>
</feature>
<evidence type="ECO:0000256" key="14">
    <source>
        <dbReference type="SAM" id="SignalP"/>
    </source>
</evidence>
<feature type="compositionally biased region" description="Low complexity" evidence="13">
    <location>
        <begin position="628"/>
        <end position="654"/>
    </location>
</feature>
<dbReference type="GO" id="GO:0004190">
    <property type="term" value="F:aspartic-type endopeptidase activity"/>
    <property type="evidence" value="ECO:0007669"/>
    <property type="project" value="UniProtKB-KW"/>
</dbReference>
<keyword evidence="8" id="KW-0064">Aspartyl protease</keyword>
<feature type="active site" evidence="12">
    <location>
        <position position="107"/>
    </location>
</feature>
<dbReference type="GO" id="GO:0005576">
    <property type="term" value="C:extracellular region"/>
    <property type="evidence" value="ECO:0007669"/>
    <property type="project" value="UniProtKB-SubCell"/>
</dbReference>
<dbReference type="InterPro" id="IPR001461">
    <property type="entry name" value="Aspartic_peptidase_A1"/>
</dbReference>
<feature type="region of interest" description="Disordered" evidence="13">
    <location>
        <begin position="391"/>
        <end position="480"/>
    </location>
</feature>
<dbReference type="PANTHER" id="PTHR47966:SF65">
    <property type="entry name" value="ASPARTIC-TYPE ENDOPEPTIDASE"/>
    <property type="match status" value="1"/>
</dbReference>
<evidence type="ECO:0000256" key="8">
    <source>
        <dbReference type="ARBA" id="ARBA00022750"/>
    </source>
</evidence>
<keyword evidence="6" id="KW-0645">Protease</keyword>
<dbReference type="InterPro" id="IPR021109">
    <property type="entry name" value="Peptidase_aspartic_dom_sf"/>
</dbReference>
<accession>A0A8F3AH84</accession>
<evidence type="ECO:0000256" key="5">
    <source>
        <dbReference type="ARBA" id="ARBA00022525"/>
    </source>
</evidence>
<evidence type="ECO:0000259" key="15">
    <source>
        <dbReference type="PROSITE" id="PS51767"/>
    </source>
</evidence>
<comment type="subcellular location">
    <subcellularLocation>
        <location evidence="2">Secreted</location>
    </subcellularLocation>
</comment>
<gene>
    <name evidence="16" type="ORF">CA7LBN_003396</name>
</gene>
<evidence type="ECO:0000256" key="7">
    <source>
        <dbReference type="ARBA" id="ARBA00022729"/>
    </source>
</evidence>
<evidence type="ECO:0000256" key="1">
    <source>
        <dbReference type="ARBA" id="ARBA00001675"/>
    </source>
</evidence>
<comment type="similarity">
    <text evidence="3">Belongs to the peptidase A1 family.</text>
</comment>
<sequence>MLSLLTLLSIACTFVHGLYIPDNQGHGASKQSDASNKDSGVEATAVSLNFAVTKRHREASDFWPRMVEGIEKRHFKRDKEVALTNYQDVIYHIDVNVGNSKCTVSLDTGSSDLWVWGSQGKGEGGQYDTSSGKNTGQKFEISYLDSTAASGNYYTDSFGFDGETLLKDFQFGVVTDSNDDSFGILGIGNKDQEASTKNGGSTYDNLPFALKSAGVIKSAAYSLWLNGGGQNKGTILFGGKDESKYSGDLVTYPVDSSTSGLAIQMSSMSIDGKSFNVGAPVLLDSGTTGGILPKEIMDYFDEIFHPNKVTPSNGLVERYVDCKQPTDKFIEFDFGKNKIRASYQDVVMKFAENKCMLGFTDYQDRYILGDAFLRNAYVYYDLDKQEISLAQSKNSGSSNDPAPSPGSNSTSSIQSAAPTSLTSPTANGTSTAPPTGSFNGASTATEPAPSEWEYPGANPTSGQAFPAPTGGESPDNGFPSIDWQNLDFHAESMFTAQTGSVAQAVATAFAGGNKAAAHHVADTHALVDTHAKVHVFTSVATFAFLTTSALVGAAPVDDNLAGGLALSRRELDAMDSDFVEMVVRELMNGASEEELHKRFEISEGQKEFMKKLFDLFKKFLSGFMKKPGSSSNAGGSATATPTAPGTKTTASATAVDTNVPADTGIDLGGAGGGAPTGGAAPTGGSSGSGALGALLNGS</sequence>
<evidence type="ECO:0000256" key="3">
    <source>
        <dbReference type="ARBA" id="ARBA00007447"/>
    </source>
</evidence>
<dbReference type="Gene3D" id="2.40.70.10">
    <property type="entry name" value="Acid Proteases"/>
    <property type="match status" value="2"/>
</dbReference>
<feature type="region of interest" description="Disordered" evidence="13">
    <location>
        <begin position="628"/>
        <end position="698"/>
    </location>
</feature>
<dbReference type="PRINTS" id="PR00792">
    <property type="entry name" value="PEPSIN"/>
</dbReference>
<keyword evidence="5" id="KW-0964">Secreted</keyword>
<proteinExistence type="inferred from homology"/>
<evidence type="ECO:0000256" key="12">
    <source>
        <dbReference type="PIRSR" id="PIRSR601461-1"/>
    </source>
</evidence>
<evidence type="ECO:0000256" key="10">
    <source>
        <dbReference type="ARBA" id="ARBA00023145"/>
    </source>
</evidence>